<feature type="region of interest" description="Disordered" evidence="1">
    <location>
        <begin position="44"/>
        <end position="81"/>
    </location>
</feature>
<feature type="compositionally biased region" description="Polar residues" evidence="1">
    <location>
        <begin position="1"/>
        <end position="18"/>
    </location>
</feature>
<accession>A0A6A1VRF8</accession>
<dbReference type="AlphaFoldDB" id="A0A6A1VRF8"/>
<dbReference type="EMBL" id="RXIC02000023">
    <property type="protein sequence ID" value="KAB1214527.1"/>
    <property type="molecule type" value="Genomic_DNA"/>
</dbReference>
<evidence type="ECO:0000313" key="2">
    <source>
        <dbReference type="EMBL" id="KAB1214527.1"/>
    </source>
</evidence>
<comment type="caution">
    <text evidence="2">The sequence shown here is derived from an EMBL/GenBank/DDBJ whole genome shotgun (WGS) entry which is preliminary data.</text>
</comment>
<dbReference type="Proteomes" id="UP000516437">
    <property type="component" value="Chromosome 5"/>
</dbReference>
<feature type="compositionally biased region" description="Basic and acidic residues" evidence="1">
    <location>
        <begin position="55"/>
        <end position="71"/>
    </location>
</feature>
<evidence type="ECO:0000313" key="3">
    <source>
        <dbReference type="Proteomes" id="UP000516437"/>
    </source>
</evidence>
<keyword evidence="3" id="KW-1185">Reference proteome</keyword>
<evidence type="ECO:0000256" key="1">
    <source>
        <dbReference type="SAM" id="MobiDB-lite"/>
    </source>
</evidence>
<reference evidence="2 3" key="1">
    <citation type="journal article" date="2019" name="Plant Biotechnol. J.">
        <title>The red bayberry genome and genetic basis of sex determination.</title>
        <authorList>
            <person name="Jia H.M."/>
            <person name="Jia H.J."/>
            <person name="Cai Q.L."/>
            <person name="Wang Y."/>
            <person name="Zhao H.B."/>
            <person name="Yang W.F."/>
            <person name="Wang G.Y."/>
            <person name="Li Y.H."/>
            <person name="Zhan D.L."/>
            <person name="Shen Y.T."/>
            <person name="Niu Q.F."/>
            <person name="Chang L."/>
            <person name="Qiu J."/>
            <person name="Zhao L."/>
            <person name="Xie H.B."/>
            <person name="Fu W.Y."/>
            <person name="Jin J."/>
            <person name="Li X.W."/>
            <person name="Jiao Y."/>
            <person name="Zhou C.C."/>
            <person name="Tu T."/>
            <person name="Chai C.Y."/>
            <person name="Gao J.L."/>
            <person name="Fan L.J."/>
            <person name="van de Weg E."/>
            <person name="Wang J.Y."/>
            <person name="Gao Z.S."/>
        </authorList>
    </citation>
    <scope>NUCLEOTIDE SEQUENCE [LARGE SCALE GENOMIC DNA]</scope>
    <source>
        <tissue evidence="2">Leaves</tissue>
    </source>
</reference>
<feature type="region of interest" description="Disordered" evidence="1">
    <location>
        <begin position="1"/>
        <end position="24"/>
    </location>
</feature>
<dbReference type="OrthoDB" id="261831at2759"/>
<gene>
    <name evidence="2" type="ORF">CJ030_MR5G013430</name>
</gene>
<organism evidence="2 3">
    <name type="scientific">Morella rubra</name>
    <name type="common">Chinese bayberry</name>
    <dbReference type="NCBI Taxonomy" id="262757"/>
    <lineage>
        <taxon>Eukaryota</taxon>
        <taxon>Viridiplantae</taxon>
        <taxon>Streptophyta</taxon>
        <taxon>Embryophyta</taxon>
        <taxon>Tracheophyta</taxon>
        <taxon>Spermatophyta</taxon>
        <taxon>Magnoliopsida</taxon>
        <taxon>eudicotyledons</taxon>
        <taxon>Gunneridae</taxon>
        <taxon>Pentapetalae</taxon>
        <taxon>rosids</taxon>
        <taxon>fabids</taxon>
        <taxon>Fagales</taxon>
        <taxon>Myricaceae</taxon>
        <taxon>Morella</taxon>
    </lineage>
</organism>
<protein>
    <submittedName>
        <fullName evidence="2">Uncharacterized protein</fullName>
    </submittedName>
</protein>
<sequence>MANPYRSSEGLSSRQGQGANADEIQLRIDPVHGDLDEEISGLHSQVKRLKSSSQDARKAEGKKTLLKEKTNSKVTGKSLKQ</sequence>
<proteinExistence type="predicted"/>
<name>A0A6A1VRF8_9ROSI</name>